<keyword evidence="13 15" id="KW-0407">Ion channel</keyword>
<dbReference type="HOGENOM" id="CLU_056554_1_0_1"/>
<reference evidence="19" key="1">
    <citation type="submission" date="2013-02" db="EMBL/GenBank/DDBJ databases">
        <authorList>
            <person name="Hughes D."/>
        </authorList>
    </citation>
    <scope>NUCLEOTIDE SEQUENCE</scope>
    <source>
        <strain>Durham</strain>
        <strain evidence="19">NC isolate 2 -- Noor lab</strain>
    </source>
</reference>
<dbReference type="Pfam" id="PF04678">
    <property type="entry name" value="MCU"/>
    <property type="match status" value="1"/>
</dbReference>
<evidence type="ECO:0000259" key="17">
    <source>
        <dbReference type="Pfam" id="PF04678"/>
    </source>
</evidence>
<reference evidence="18" key="2">
    <citation type="submission" date="2015-06" db="UniProtKB">
        <authorList>
            <consortium name="EnsemblMetazoa"/>
        </authorList>
    </citation>
    <scope>IDENTIFICATION</scope>
</reference>
<evidence type="ECO:0000256" key="3">
    <source>
        <dbReference type="ARBA" id="ARBA00022448"/>
    </source>
</evidence>
<feature type="domain" description="Calcium uniporter protein C-terminal" evidence="17">
    <location>
        <begin position="10"/>
        <end position="135"/>
    </location>
</feature>
<evidence type="ECO:0000256" key="16">
    <source>
        <dbReference type="SAM" id="Coils"/>
    </source>
</evidence>
<feature type="coiled-coil region" evidence="16">
    <location>
        <begin position="8"/>
        <end position="35"/>
    </location>
</feature>
<organism evidence="18 19">
    <name type="scientific">Megaselia scalaris</name>
    <name type="common">Humpbacked fly</name>
    <name type="synonym">Phora scalaris</name>
    <dbReference type="NCBI Taxonomy" id="36166"/>
    <lineage>
        <taxon>Eukaryota</taxon>
        <taxon>Metazoa</taxon>
        <taxon>Ecdysozoa</taxon>
        <taxon>Arthropoda</taxon>
        <taxon>Hexapoda</taxon>
        <taxon>Insecta</taxon>
        <taxon>Pterygota</taxon>
        <taxon>Neoptera</taxon>
        <taxon>Endopterygota</taxon>
        <taxon>Diptera</taxon>
        <taxon>Brachycera</taxon>
        <taxon>Muscomorpha</taxon>
        <taxon>Platypezoidea</taxon>
        <taxon>Phoridae</taxon>
        <taxon>Megaseliini</taxon>
        <taxon>Megaselia</taxon>
    </lineage>
</organism>
<dbReference type="PANTHER" id="PTHR13462:SF10">
    <property type="entry name" value="CALCIUM UNIPORTER PROTEIN, MITOCHONDRIAL"/>
    <property type="match status" value="1"/>
</dbReference>
<dbReference type="AlphaFoldDB" id="T1GK31"/>
<evidence type="ECO:0000313" key="19">
    <source>
        <dbReference type="Proteomes" id="UP000015102"/>
    </source>
</evidence>
<dbReference type="GO" id="GO:0036444">
    <property type="term" value="P:calcium import into the mitochondrion"/>
    <property type="evidence" value="ECO:0007669"/>
    <property type="project" value="TreeGrafter"/>
</dbReference>
<evidence type="ECO:0000256" key="8">
    <source>
        <dbReference type="ARBA" id="ARBA00022837"/>
    </source>
</evidence>
<evidence type="ECO:0000313" key="18">
    <source>
        <dbReference type="EnsemblMetazoa" id="MESCA003845-PA"/>
    </source>
</evidence>
<keyword evidence="19" id="KW-1185">Reference proteome</keyword>
<keyword evidence="9 15" id="KW-1133">Transmembrane helix</keyword>
<keyword evidence="7 15" id="KW-0999">Mitochondrion inner membrane</keyword>
<dbReference type="GO" id="GO:1990246">
    <property type="term" value="C:uniplex complex"/>
    <property type="evidence" value="ECO:0007669"/>
    <property type="project" value="TreeGrafter"/>
</dbReference>
<evidence type="ECO:0000256" key="13">
    <source>
        <dbReference type="ARBA" id="ARBA00023303"/>
    </source>
</evidence>
<keyword evidence="10 15" id="KW-0406">Ion transport</keyword>
<comment type="catalytic activity">
    <reaction evidence="14">
        <text>Ca(2+)(in) = Ca(2+)(out)</text>
        <dbReference type="Rhea" id="RHEA:29671"/>
        <dbReference type="ChEBI" id="CHEBI:29108"/>
    </reaction>
</comment>
<dbReference type="GO" id="GO:0015292">
    <property type="term" value="F:uniporter activity"/>
    <property type="evidence" value="ECO:0007669"/>
    <property type="project" value="UniProtKB-UniRule"/>
</dbReference>
<protein>
    <recommendedName>
        <fullName evidence="15">Calcium uniporter protein</fullName>
    </recommendedName>
</protein>
<evidence type="ECO:0000256" key="11">
    <source>
        <dbReference type="ARBA" id="ARBA00023128"/>
    </source>
</evidence>
<accession>T1GK31</accession>
<evidence type="ECO:0000256" key="2">
    <source>
        <dbReference type="ARBA" id="ARBA00005653"/>
    </source>
</evidence>
<keyword evidence="5 15" id="KW-0107">Calcium channel</keyword>
<name>T1GK31_MEGSC</name>
<dbReference type="EMBL" id="CAQQ02389653">
    <property type="status" value="NOT_ANNOTATED_CDS"/>
    <property type="molecule type" value="Genomic_DNA"/>
</dbReference>
<evidence type="ECO:0000256" key="1">
    <source>
        <dbReference type="ARBA" id="ARBA00004448"/>
    </source>
</evidence>
<feature type="transmembrane region" description="Helical" evidence="15">
    <location>
        <begin position="51"/>
        <end position="69"/>
    </location>
</feature>
<proteinExistence type="inferred from homology"/>
<evidence type="ECO:0000256" key="5">
    <source>
        <dbReference type="ARBA" id="ARBA00022673"/>
    </source>
</evidence>
<evidence type="ECO:0000256" key="14">
    <source>
        <dbReference type="ARBA" id="ARBA00036634"/>
    </source>
</evidence>
<dbReference type="GO" id="GO:0051560">
    <property type="term" value="P:mitochondrial calcium ion homeostasis"/>
    <property type="evidence" value="ECO:0007669"/>
    <property type="project" value="UniProtKB-UniRule"/>
</dbReference>
<sequence length="157" mass="18723">MGTTFMLNLREKRKKTELLKELENIKVEVSPLEEKRRELDKLAMKNSTLRTWLALGFMSIQFGILMRLTFWEFSWDIVEPVTYFVGSATAIGFYAYYCATNQDYTNTSVSERQYLKHFYKNAEKLKFDVQKYNKLKDEIEEIELYLKSLKIPNQKTK</sequence>
<keyword evidence="16" id="KW-0175">Coiled coil</keyword>
<dbReference type="Proteomes" id="UP000015102">
    <property type="component" value="Unassembled WGS sequence"/>
</dbReference>
<dbReference type="InterPro" id="IPR039055">
    <property type="entry name" value="MCU_fam"/>
</dbReference>
<comment type="function">
    <text evidence="15">Mitochondrial inner membrane calcium uniporter that mediates calcium uptake into mitochondria. Mitochondrial calcium homeostasis plays key roles in cellular physiology and regulates cell bioenergetics, cytoplasmic calcium signals and activation of cell death pathways.</text>
</comment>
<dbReference type="EnsemblMetazoa" id="MESCA003845-RA">
    <property type="protein sequence ID" value="MESCA003845-PA"/>
    <property type="gene ID" value="MESCA003845"/>
</dbReference>
<dbReference type="GO" id="GO:0005262">
    <property type="term" value="F:calcium channel activity"/>
    <property type="evidence" value="ECO:0007669"/>
    <property type="project" value="UniProtKB-UniRule"/>
</dbReference>
<evidence type="ECO:0000256" key="10">
    <source>
        <dbReference type="ARBA" id="ARBA00023065"/>
    </source>
</evidence>
<evidence type="ECO:0000256" key="12">
    <source>
        <dbReference type="ARBA" id="ARBA00023136"/>
    </source>
</evidence>
<dbReference type="OMA" id="CKKRNFD"/>
<evidence type="ECO:0000256" key="4">
    <source>
        <dbReference type="ARBA" id="ARBA00022568"/>
    </source>
</evidence>
<keyword evidence="8 15" id="KW-0106">Calcium</keyword>
<comment type="domain">
    <text evidence="15">The selectivity filter, in which calcium ions are arranged in single file, is composed of two acidic rings separated by one helical turn along the central axis of the channel pore.</text>
</comment>
<keyword evidence="4 15" id="KW-0109">Calcium transport</keyword>
<comment type="similarity">
    <text evidence="2 15">Belongs to the MCU (TC 1.A.77) family.</text>
</comment>
<keyword evidence="3 15" id="KW-0813">Transport</keyword>
<evidence type="ECO:0000256" key="15">
    <source>
        <dbReference type="RuleBase" id="RU367035"/>
    </source>
</evidence>
<evidence type="ECO:0000256" key="7">
    <source>
        <dbReference type="ARBA" id="ARBA00022792"/>
    </source>
</evidence>
<keyword evidence="12 15" id="KW-0472">Membrane</keyword>
<keyword evidence="6 15" id="KW-0812">Transmembrane</keyword>
<evidence type="ECO:0000256" key="9">
    <source>
        <dbReference type="ARBA" id="ARBA00022989"/>
    </source>
</evidence>
<dbReference type="InterPro" id="IPR006769">
    <property type="entry name" value="MCU_C"/>
</dbReference>
<dbReference type="STRING" id="36166.T1GK31"/>
<evidence type="ECO:0000256" key="6">
    <source>
        <dbReference type="ARBA" id="ARBA00022692"/>
    </source>
</evidence>
<dbReference type="PANTHER" id="PTHR13462">
    <property type="entry name" value="CALCIUM UNIPORTER PROTEIN, MITOCHONDRIAL"/>
    <property type="match status" value="1"/>
</dbReference>
<feature type="transmembrane region" description="Helical" evidence="15">
    <location>
        <begin position="81"/>
        <end position="99"/>
    </location>
</feature>
<keyword evidence="11 15" id="KW-0496">Mitochondrion</keyword>
<comment type="subcellular location">
    <subcellularLocation>
        <location evidence="1 15">Mitochondrion inner membrane</location>
        <topology evidence="1 15">Multi-pass membrane protein</topology>
    </subcellularLocation>
</comment>